<dbReference type="PIRSF" id="PIRSF030333">
    <property type="entry name" value="UCP030333_Alba"/>
    <property type="match status" value="1"/>
</dbReference>
<accession>A0AAE1VXW4</accession>
<dbReference type="SUPFAM" id="SSF82704">
    <property type="entry name" value="AlbA-like"/>
    <property type="match status" value="1"/>
</dbReference>
<evidence type="ECO:0008006" key="4">
    <source>
        <dbReference type="Google" id="ProtNLM"/>
    </source>
</evidence>
<name>A0AAE1VXW4_9LAMI</name>
<evidence type="ECO:0000256" key="1">
    <source>
        <dbReference type="SAM" id="MobiDB-lite"/>
    </source>
</evidence>
<comment type="caution">
    <text evidence="2">The sequence shown here is derived from an EMBL/GenBank/DDBJ whole genome shotgun (WGS) entry which is preliminary data.</text>
</comment>
<evidence type="ECO:0000313" key="3">
    <source>
        <dbReference type="Proteomes" id="UP001289374"/>
    </source>
</evidence>
<gene>
    <name evidence="2" type="ORF">Sango_2962900</name>
</gene>
<dbReference type="Proteomes" id="UP001289374">
    <property type="component" value="Unassembled WGS sequence"/>
</dbReference>
<reference evidence="2" key="1">
    <citation type="submission" date="2020-06" db="EMBL/GenBank/DDBJ databases">
        <authorList>
            <person name="Li T."/>
            <person name="Hu X."/>
            <person name="Zhang T."/>
            <person name="Song X."/>
            <person name="Zhang H."/>
            <person name="Dai N."/>
            <person name="Sheng W."/>
            <person name="Hou X."/>
            <person name="Wei L."/>
        </authorList>
    </citation>
    <scope>NUCLEOTIDE SEQUENCE</scope>
    <source>
        <strain evidence="2">K16</strain>
        <tissue evidence="2">Leaf</tissue>
    </source>
</reference>
<dbReference type="PANTHER" id="PTHR31947:SF19">
    <property type="entry name" value="ALBA DNA_RNA-BINDING PROTEIN"/>
    <property type="match status" value="1"/>
</dbReference>
<dbReference type="InterPro" id="IPR036882">
    <property type="entry name" value="Alba-like_dom_sf"/>
</dbReference>
<dbReference type="EMBL" id="JACGWL010000869">
    <property type="protein sequence ID" value="KAK4381491.1"/>
    <property type="molecule type" value="Genomic_DNA"/>
</dbReference>
<protein>
    <recommendedName>
        <fullName evidence="4">Alba DNA/RNA-binding protein</fullName>
    </recommendedName>
</protein>
<organism evidence="2 3">
    <name type="scientific">Sesamum angolense</name>
    <dbReference type="NCBI Taxonomy" id="2727404"/>
    <lineage>
        <taxon>Eukaryota</taxon>
        <taxon>Viridiplantae</taxon>
        <taxon>Streptophyta</taxon>
        <taxon>Embryophyta</taxon>
        <taxon>Tracheophyta</taxon>
        <taxon>Spermatophyta</taxon>
        <taxon>Magnoliopsida</taxon>
        <taxon>eudicotyledons</taxon>
        <taxon>Gunneridae</taxon>
        <taxon>Pentapetalae</taxon>
        <taxon>asterids</taxon>
        <taxon>lamiids</taxon>
        <taxon>Lamiales</taxon>
        <taxon>Pedaliaceae</taxon>
        <taxon>Sesamum</taxon>
    </lineage>
</organism>
<sequence length="126" mass="13771">MTMAPAAMKQTNSENLKKNRIQVSNTKKPLFFCLLQSYHTVVTIAEILKNNGFVKEKSITTSTVGMKDQAKGRVVHKARIEIVLEKSEKFDSLVNANHAAQNATANNAKVVGNGKVEANGNVENSK</sequence>
<feature type="region of interest" description="Disordered" evidence="1">
    <location>
        <begin position="1"/>
        <end position="20"/>
    </location>
</feature>
<dbReference type="InterPro" id="IPR014560">
    <property type="entry name" value="UCP030333_Alba"/>
</dbReference>
<dbReference type="AlphaFoldDB" id="A0AAE1VXW4"/>
<evidence type="ECO:0000313" key="2">
    <source>
        <dbReference type="EMBL" id="KAK4381491.1"/>
    </source>
</evidence>
<dbReference type="GO" id="GO:0005634">
    <property type="term" value="C:nucleus"/>
    <property type="evidence" value="ECO:0007669"/>
    <property type="project" value="TreeGrafter"/>
</dbReference>
<dbReference type="PANTHER" id="PTHR31947">
    <property type="entry name" value="DNA/RNA-BINDING PROTEIN ALBA 3"/>
    <property type="match status" value="1"/>
</dbReference>
<dbReference type="Gene3D" id="3.30.110.20">
    <property type="entry name" value="Alba-like domain"/>
    <property type="match status" value="1"/>
</dbReference>
<reference evidence="2" key="2">
    <citation type="journal article" date="2024" name="Plant">
        <title>Genomic evolution and insights into agronomic trait innovations of Sesamum species.</title>
        <authorList>
            <person name="Miao H."/>
            <person name="Wang L."/>
            <person name="Qu L."/>
            <person name="Liu H."/>
            <person name="Sun Y."/>
            <person name="Le M."/>
            <person name="Wang Q."/>
            <person name="Wei S."/>
            <person name="Zheng Y."/>
            <person name="Lin W."/>
            <person name="Duan Y."/>
            <person name="Cao H."/>
            <person name="Xiong S."/>
            <person name="Wang X."/>
            <person name="Wei L."/>
            <person name="Li C."/>
            <person name="Ma Q."/>
            <person name="Ju M."/>
            <person name="Zhao R."/>
            <person name="Li G."/>
            <person name="Mu C."/>
            <person name="Tian Q."/>
            <person name="Mei H."/>
            <person name="Zhang T."/>
            <person name="Gao T."/>
            <person name="Zhang H."/>
        </authorList>
    </citation>
    <scope>NUCLEOTIDE SEQUENCE</scope>
    <source>
        <strain evidence="2">K16</strain>
    </source>
</reference>
<proteinExistence type="predicted"/>
<dbReference type="GO" id="GO:0003723">
    <property type="term" value="F:RNA binding"/>
    <property type="evidence" value="ECO:0007669"/>
    <property type="project" value="TreeGrafter"/>
</dbReference>
<keyword evidence="3" id="KW-1185">Reference proteome</keyword>